<dbReference type="InterPro" id="IPR050157">
    <property type="entry name" value="PSI_iron-sulfur_center"/>
</dbReference>
<dbReference type="PROSITE" id="PS51379">
    <property type="entry name" value="4FE4S_FER_2"/>
    <property type="match status" value="2"/>
</dbReference>
<dbReference type="Gene3D" id="3.30.70.20">
    <property type="match status" value="1"/>
</dbReference>
<protein>
    <submittedName>
        <fullName evidence="8">4Fe-4S dicluster protein</fullName>
    </submittedName>
</protein>
<feature type="domain" description="4Fe-4S ferredoxin-type" evidence="7">
    <location>
        <begin position="31"/>
        <end position="60"/>
    </location>
</feature>
<feature type="domain" description="4Fe-4S ferredoxin-type" evidence="7">
    <location>
        <begin position="2"/>
        <end position="30"/>
    </location>
</feature>
<keyword evidence="4" id="KW-0479">Metal-binding</keyword>
<dbReference type="GO" id="GO:0051539">
    <property type="term" value="F:4 iron, 4 sulfur cluster binding"/>
    <property type="evidence" value="ECO:0007669"/>
    <property type="project" value="UniProtKB-KW"/>
</dbReference>
<evidence type="ECO:0000259" key="7">
    <source>
        <dbReference type="PROSITE" id="PS51379"/>
    </source>
</evidence>
<name>A0A4R1Q6I6_9FIRM</name>
<dbReference type="OrthoDB" id="9807879at2"/>
<keyword evidence="5" id="KW-0408">Iron</keyword>
<comment type="cofactor">
    <cofactor evidence="1">
        <name>[4Fe-4S] cluster</name>
        <dbReference type="ChEBI" id="CHEBI:49883"/>
    </cofactor>
</comment>
<dbReference type="GO" id="GO:0046872">
    <property type="term" value="F:metal ion binding"/>
    <property type="evidence" value="ECO:0007669"/>
    <property type="project" value="UniProtKB-KW"/>
</dbReference>
<dbReference type="PANTHER" id="PTHR24960">
    <property type="entry name" value="PHOTOSYSTEM I IRON-SULFUR CENTER-RELATED"/>
    <property type="match status" value="1"/>
</dbReference>
<dbReference type="EMBL" id="SLUI01000007">
    <property type="protein sequence ID" value="TCL36858.1"/>
    <property type="molecule type" value="Genomic_DNA"/>
</dbReference>
<dbReference type="AlphaFoldDB" id="A0A4R1Q6I6"/>
<keyword evidence="3" id="KW-0004">4Fe-4S</keyword>
<evidence type="ECO:0000313" key="8">
    <source>
        <dbReference type="EMBL" id="TCL36858.1"/>
    </source>
</evidence>
<dbReference type="SUPFAM" id="SSF54862">
    <property type="entry name" value="4Fe-4S ferredoxins"/>
    <property type="match status" value="1"/>
</dbReference>
<dbReference type="InterPro" id="IPR017896">
    <property type="entry name" value="4Fe4S_Fe-S-bd"/>
</dbReference>
<dbReference type="InterPro" id="IPR017900">
    <property type="entry name" value="4Fe4S_Fe_S_CS"/>
</dbReference>
<proteinExistence type="predicted"/>
<evidence type="ECO:0000256" key="2">
    <source>
        <dbReference type="ARBA" id="ARBA00003532"/>
    </source>
</evidence>
<gene>
    <name evidence="8" type="ORF">EV210_107122</name>
</gene>
<comment type="caution">
    <text evidence="8">The sequence shown here is derived from an EMBL/GenBank/DDBJ whole genome shotgun (WGS) entry which is preliminary data.</text>
</comment>
<keyword evidence="6" id="KW-0411">Iron-sulfur</keyword>
<dbReference type="Proteomes" id="UP000295063">
    <property type="component" value="Unassembled WGS sequence"/>
</dbReference>
<evidence type="ECO:0000256" key="6">
    <source>
        <dbReference type="ARBA" id="ARBA00023014"/>
    </source>
</evidence>
<keyword evidence="9" id="KW-1185">Reference proteome</keyword>
<dbReference type="PANTHER" id="PTHR24960:SF79">
    <property type="entry name" value="PHOTOSYSTEM I IRON-SULFUR CENTER"/>
    <property type="match status" value="1"/>
</dbReference>
<evidence type="ECO:0000313" key="9">
    <source>
        <dbReference type="Proteomes" id="UP000295063"/>
    </source>
</evidence>
<evidence type="ECO:0000256" key="4">
    <source>
        <dbReference type="ARBA" id="ARBA00022723"/>
    </source>
</evidence>
<evidence type="ECO:0000256" key="5">
    <source>
        <dbReference type="ARBA" id="ARBA00023004"/>
    </source>
</evidence>
<dbReference type="PROSITE" id="PS00198">
    <property type="entry name" value="4FE4S_FER_1"/>
    <property type="match status" value="2"/>
</dbReference>
<organism evidence="8 9">
    <name type="scientific">Anaerospora hongkongensis</name>
    <dbReference type="NCBI Taxonomy" id="244830"/>
    <lineage>
        <taxon>Bacteria</taxon>
        <taxon>Bacillati</taxon>
        <taxon>Bacillota</taxon>
        <taxon>Negativicutes</taxon>
        <taxon>Selenomonadales</taxon>
        <taxon>Sporomusaceae</taxon>
        <taxon>Anaerospora</taxon>
    </lineage>
</organism>
<accession>A0A4R1Q6I6</accession>
<comment type="function">
    <text evidence="2">Ferredoxins are iron-sulfur proteins that transfer electrons in a wide variety of metabolic reactions.</text>
</comment>
<reference evidence="8 9" key="1">
    <citation type="submission" date="2019-03" db="EMBL/GenBank/DDBJ databases">
        <title>Genomic Encyclopedia of Type Strains, Phase IV (KMG-IV): sequencing the most valuable type-strain genomes for metagenomic binning, comparative biology and taxonomic classification.</title>
        <authorList>
            <person name="Goeker M."/>
        </authorList>
    </citation>
    <scope>NUCLEOTIDE SEQUENCE [LARGE SCALE GENOMIC DNA]</scope>
    <source>
        <strain evidence="8 9">DSM 15969</strain>
    </source>
</reference>
<evidence type="ECO:0000256" key="1">
    <source>
        <dbReference type="ARBA" id="ARBA00001966"/>
    </source>
</evidence>
<dbReference type="Pfam" id="PF14697">
    <property type="entry name" value="Fer4_21"/>
    <property type="match status" value="1"/>
</dbReference>
<sequence length="60" mass="6218">MFMVTVAEELCVGCEECAKSCPAHIFIVEGGKAIAGADECLGCQSCAMVCPVGAITVEEY</sequence>
<evidence type="ECO:0000256" key="3">
    <source>
        <dbReference type="ARBA" id="ARBA00022485"/>
    </source>
</evidence>